<organism evidence="1 2">
    <name type="scientific">Pseudonaja textilis</name>
    <name type="common">Eastern brown snake</name>
    <dbReference type="NCBI Taxonomy" id="8673"/>
    <lineage>
        <taxon>Eukaryota</taxon>
        <taxon>Metazoa</taxon>
        <taxon>Chordata</taxon>
        <taxon>Craniata</taxon>
        <taxon>Vertebrata</taxon>
        <taxon>Euteleostomi</taxon>
        <taxon>Lepidosauria</taxon>
        <taxon>Squamata</taxon>
        <taxon>Bifurcata</taxon>
        <taxon>Unidentata</taxon>
        <taxon>Episquamata</taxon>
        <taxon>Toxicofera</taxon>
        <taxon>Serpentes</taxon>
        <taxon>Colubroidea</taxon>
        <taxon>Elapidae</taxon>
        <taxon>Hydrophiinae</taxon>
        <taxon>Pseudonaja</taxon>
    </lineage>
</organism>
<proteinExistence type="predicted"/>
<keyword evidence="2" id="KW-1185">Reference proteome</keyword>
<evidence type="ECO:0000313" key="1">
    <source>
        <dbReference type="Ensembl" id="ENSPTXP00000026759.1"/>
    </source>
</evidence>
<sequence length="56" mass="6069">MASKAAEPGGGTTWGSVRSRLQKELMMSGDHGISAFPELDNLIYEKNTSMNPTKNI</sequence>
<accession>A0A670ZVJ5</accession>
<dbReference type="Ensembl" id="ENSPTXT00000027579.1">
    <property type="protein sequence ID" value="ENSPTXP00000026759.1"/>
    <property type="gene ID" value="ENSPTXG00000018495.1"/>
</dbReference>
<reference evidence="1" key="1">
    <citation type="submission" date="2025-08" db="UniProtKB">
        <authorList>
            <consortium name="Ensembl"/>
        </authorList>
    </citation>
    <scope>IDENTIFICATION</scope>
</reference>
<dbReference type="AlphaFoldDB" id="A0A670ZVJ5"/>
<evidence type="ECO:0000313" key="2">
    <source>
        <dbReference type="Proteomes" id="UP000472273"/>
    </source>
</evidence>
<dbReference type="Proteomes" id="UP000472273">
    <property type="component" value="Unplaced"/>
</dbReference>
<reference evidence="1" key="2">
    <citation type="submission" date="2025-09" db="UniProtKB">
        <authorList>
            <consortium name="Ensembl"/>
        </authorList>
    </citation>
    <scope>IDENTIFICATION</scope>
</reference>
<name>A0A670ZVJ5_PSETE</name>
<protein>
    <submittedName>
        <fullName evidence="1">Uncharacterized protein</fullName>
    </submittedName>
</protein>
<dbReference type="GeneTree" id="ENSGT00990000213369"/>